<comment type="function">
    <text evidence="1">Conversion of NADPH, generated by peripheral catabolic pathways, to NADH, which can enter the respiratory chain for energy generation.</text>
</comment>
<dbReference type="GO" id="GO:0050660">
    <property type="term" value="F:flavin adenine dinucleotide binding"/>
    <property type="evidence" value="ECO:0007669"/>
    <property type="project" value="TreeGrafter"/>
</dbReference>
<dbReference type="Gene3D" id="3.50.50.60">
    <property type="entry name" value="FAD/NAD(P)-binding domain"/>
    <property type="match status" value="2"/>
</dbReference>
<evidence type="ECO:0000256" key="2">
    <source>
        <dbReference type="ARBA" id="ARBA00004496"/>
    </source>
</evidence>
<dbReference type="RefSeq" id="WP_145433388.1">
    <property type="nucleotide sequence ID" value="NZ_CP036339.1"/>
</dbReference>
<comment type="similarity">
    <text evidence="3">Belongs to the class-I pyridine nucleotide-disulfide oxidoreductase family.</text>
</comment>
<evidence type="ECO:0000256" key="1">
    <source>
        <dbReference type="ARBA" id="ARBA00002842"/>
    </source>
</evidence>
<dbReference type="NCBIfam" id="NF003585">
    <property type="entry name" value="PRK05249.1"/>
    <property type="match status" value="1"/>
</dbReference>
<evidence type="ECO:0000256" key="8">
    <source>
        <dbReference type="ARBA" id="ARBA00022827"/>
    </source>
</evidence>
<dbReference type="Pfam" id="PF02852">
    <property type="entry name" value="Pyr_redox_dim"/>
    <property type="match status" value="1"/>
</dbReference>
<dbReference type="SUPFAM" id="SSF55424">
    <property type="entry name" value="FAD/NAD-linked reductases, dimerisation (C-terminal) domain"/>
    <property type="match status" value="1"/>
</dbReference>
<dbReference type="EC" id="1.6.1.1" evidence="4"/>
<dbReference type="PIRSF" id="PIRSF000350">
    <property type="entry name" value="Mercury_reductase_MerA"/>
    <property type="match status" value="1"/>
</dbReference>
<dbReference type="SUPFAM" id="SSF51905">
    <property type="entry name" value="FAD/NAD(P)-binding domain"/>
    <property type="match status" value="1"/>
</dbReference>
<keyword evidence="10 16" id="KW-0560">Oxidoreductase</keyword>
<evidence type="ECO:0000256" key="4">
    <source>
        <dbReference type="ARBA" id="ARBA00012772"/>
    </source>
</evidence>
<dbReference type="InterPro" id="IPR004099">
    <property type="entry name" value="Pyr_nucl-diS_OxRdtase_dimer"/>
</dbReference>
<evidence type="ECO:0000256" key="5">
    <source>
        <dbReference type="ARBA" id="ARBA00016603"/>
    </source>
</evidence>
<feature type="binding site" evidence="13">
    <location>
        <position position="315"/>
    </location>
    <ligand>
        <name>FAD</name>
        <dbReference type="ChEBI" id="CHEBI:57692"/>
    </ligand>
</feature>
<feature type="binding site" evidence="13">
    <location>
        <begin position="180"/>
        <end position="187"/>
    </location>
    <ligand>
        <name>NAD(+)</name>
        <dbReference type="ChEBI" id="CHEBI:57540"/>
    </ligand>
</feature>
<dbReference type="GO" id="GO:0006103">
    <property type="term" value="P:2-oxoglutarate metabolic process"/>
    <property type="evidence" value="ECO:0007669"/>
    <property type="project" value="TreeGrafter"/>
</dbReference>
<evidence type="ECO:0000256" key="3">
    <source>
        <dbReference type="ARBA" id="ARBA00007532"/>
    </source>
</evidence>
<dbReference type="InterPro" id="IPR001100">
    <property type="entry name" value="Pyr_nuc-diS_OxRdtase"/>
</dbReference>
<dbReference type="FunFam" id="3.30.390.30:FF:000001">
    <property type="entry name" value="Dihydrolipoyl dehydrogenase"/>
    <property type="match status" value="1"/>
</dbReference>
<feature type="binding site" evidence="13">
    <location>
        <position position="274"/>
    </location>
    <ligand>
        <name>NAD(+)</name>
        <dbReference type="ChEBI" id="CHEBI:57540"/>
    </ligand>
</feature>
<evidence type="ECO:0000256" key="13">
    <source>
        <dbReference type="PIRSR" id="PIRSR000350-3"/>
    </source>
</evidence>
<accession>A0A517TZG9</accession>
<evidence type="ECO:0000256" key="10">
    <source>
        <dbReference type="ARBA" id="ARBA00023002"/>
    </source>
</evidence>
<dbReference type="AlphaFoldDB" id="A0A517TZG9"/>
<keyword evidence="8 13" id="KW-0274">FAD</keyword>
<dbReference type="OrthoDB" id="230580at2"/>
<dbReference type="InterPro" id="IPR050151">
    <property type="entry name" value="Class-I_Pyr_Nuc-Dis_Oxidored"/>
</dbReference>
<comment type="cofactor">
    <cofactor evidence="13">
        <name>FAD</name>
        <dbReference type="ChEBI" id="CHEBI:57692"/>
    </cofactor>
    <text evidence="13">Binds 1 FAD per subunit.</text>
</comment>
<keyword evidence="11 13" id="KW-0520">NAD</keyword>
<feature type="domain" description="FAD/NAD(P)-binding" evidence="15">
    <location>
        <begin position="4"/>
        <end position="330"/>
    </location>
</feature>
<evidence type="ECO:0000259" key="14">
    <source>
        <dbReference type="Pfam" id="PF02852"/>
    </source>
</evidence>
<dbReference type="PANTHER" id="PTHR22912:SF93">
    <property type="entry name" value="SOLUBLE PYRIDINE NUCLEOTIDE TRANSHYDROGENASE"/>
    <property type="match status" value="1"/>
</dbReference>
<dbReference type="GO" id="GO:0003957">
    <property type="term" value="F:NAD(P)+ transhydrogenase (Si-specific) activity"/>
    <property type="evidence" value="ECO:0007669"/>
    <property type="project" value="UniProtKB-EC"/>
</dbReference>
<evidence type="ECO:0000256" key="9">
    <source>
        <dbReference type="ARBA" id="ARBA00022857"/>
    </source>
</evidence>
<dbReference type="InterPro" id="IPR036188">
    <property type="entry name" value="FAD/NAD-bd_sf"/>
</dbReference>
<evidence type="ECO:0000256" key="7">
    <source>
        <dbReference type="ARBA" id="ARBA00022630"/>
    </source>
</evidence>
<sequence>MKQYDCIIIGTGPAGQKGAIQAAKLGKRVAIIEKNSVLGGAQINTGTIPSKALREAALYLTGANQRGLFGSTHHVKKNITIADLTAISQQVIRHEWEVIRKQFERNGVELIWGRAEFEGPHEVRIQTADATEIIAADKFLLAVGTKPARPSHVPFNEHTIFTSDEIVCLDHLPKTMIVVGGGVIGTEYACIMATLGVRVTLVEGSNRLLGFLDREISDAFQYHMRQKGITLRLGEKVSKIEEVEIETGRFRHLVQAQLESGKTLRAETLLYAVGRQGVCKSLGLDRVGIEFDDRERLIVNEQYQTNVDYVYAAGDVIGFPSLASTAMEQGRRAICHAFGVCDVGNYNTSLFPYGIYAVPEISMVGKTEEQLTTEGIPYESGIAHYREIARGKLLGDDSGMLKLLIHQETHKILGVHAIGTGATELIHIGQAVMALNGDAEFFINNVFNFPTLAECYKVAAYNGLNKLNHVR</sequence>
<name>A0A517TZG9_9BACT</name>
<dbReference type="InterPro" id="IPR023753">
    <property type="entry name" value="FAD/NAD-binding_dom"/>
</dbReference>
<keyword evidence="7" id="KW-0285">Flavoprotein</keyword>
<feature type="binding site" evidence="13">
    <location>
        <position position="51"/>
    </location>
    <ligand>
        <name>FAD</name>
        <dbReference type="ChEBI" id="CHEBI:57692"/>
    </ligand>
</feature>
<proteinExistence type="inferred from homology"/>
<keyword evidence="9" id="KW-0521">NADP</keyword>
<evidence type="ECO:0000313" key="17">
    <source>
        <dbReference type="Proteomes" id="UP000317909"/>
    </source>
</evidence>
<dbReference type="Pfam" id="PF07992">
    <property type="entry name" value="Pyr_redox_2"/>
    <property type="match status" value="1"/>
</dbReference>
<evidence type="ECO:0000313" key="16">
    <source>
        <dbReference type="EMBL" id="QDT73777.1"/>
    </source>
</evidence>
<evidence type="ECO:0000256" key="11">
    <source>
        <dbReference type="ARBA" id="ARBA00023027"/>
    </source>
</evidence>
<dbReference type="GO" id="GO:0005829">
    <property type="term" value="C:cytosol"/>
    <property type="evidence" value="ECO:0007669"/>
    <property type="project" value="TreeGrafter"/>
</dbReference>
<dbReference type="InterPro" id="IPR016156">
    <property type="entry name" value="FAD/NAD-linked_Rdtase_dimer_sf"/>
</dbReference>
<dbReference type="PRINTS" id="PR00368">
    <property type="entry name" value="FADPNR"/>
</dbReference>
<protein>
    <recommendedName>
        <fullName evidence="5">Soluble pyridine nucleotide transhydrogenase</fullName>
        <ecNumber evidence="4">1.6.1.1</ecNumber>
    </recommendedName>
    <alternativeName>
        <fullName evidence="12">NAD(P)(+) transhydrogenase [B-specific]</fullName>
    </alternativeName>
</protein>
<comment type="subcellular location">
    <subcellularLocation>
        <location evidence="2">Cytoplasm</location>
    </subcellularLocation>
</comment>
<feature type="domain" description="Pyridine nucleotide-disulphide oxidoreductase dimerisation" evidence="14">
    <location>
        <begin position="352"/>
        <end position="459"/>
    </location>
</feature>
<evidence type="ECO:0000259" key="15">
    <source>
        <dbReference type="Pfam" id="PF07992"/>
    </source>
</evidence>
<dbReference type="EMBL" id="CP036339">
    <property type="protein sequence ID" value="QDT73777.1"/>
    <property type="molecule type" value="Genomic_DNA"/>
</dbReference>
<feature type="binding site" evidence="13">
    <location>
        <position position="203"/>
    </location>
    <ligand>
        <name>NAD(+)</name>
        <dbReference type="ChEBI" id="CHEBI:57540"/>
    </ligand>
</feature>
<dbReference type="Gene3D" id="3.30.390.30">
    <property type="match status" value="1"/>
</dbReference>
<dbReference type="GO" id="GO:0004148">
    <property type="term" value="F:dihydrolipoyl dehydrogenase (NADH) activity"/>
    <property type="evidence" value="ECO:0007669"/>
    <property type="project" value="TreeGrafter"/>
</dbReference>
<keyword evidence="17" id="KW-1185">Reference proteome</keyword>
<dbReference type="PANTHER" id="PTHR22912">
    <property type="entry name" value="DISULFIDE OXIDOREDUCTASE"/>
    <property type="match status" value="1"/>
</dbReference>
<reference evidence="16 17" key="1">
    <citation type="submission" date="2019-02" db="EMBL/GenBank/DDBJ databases">
        <title>Deep-cultivation of Planctomycetes and their phenomic and genomic characterization uncovers novel biology.</title>
        <authorList>
            <person name="Wiegand S."/>
            <person name="Jogler M."/>
            <person name="Boedeker C."/>
            <person name="Pinto D."/>
            <person name="Vollmers J."/>
            <person name="Rivas-Marin E."/>
            <person name="Kohn T."/>
            <person name="Peeters S.H."/>
            <person name="Heuer A."/>
            <person name="Rast P."/>
            <person name="Oberbeckmann S."/>
            <person name="Bunk B."/>
            <person name="Jeske O."/>
            <person name="Meyerdierks A."/>
            <person name="Storesund J.E."/>
            <person name="Kallscheuer N."/>
            <person name="Luecker S."/>
            <person name="Lage O.M."/>
            <person name="Pohl T."/>
            <person name="Merkel B.J."/>
            <person name="Hornburger P."/>
            <person name="Mueller R.-W."/>
            <person name="Bruemmer F."/>
            <person name="Labrenz M."/>
            <person name="Spormann A.M."/>
            <person name="Op den Camp H."/>
            <person name="Overmann J."/>
            <person name="Amann R."/>
            <person name="Jetten M.S.M."/>
            <person name="Mascher T."/>
            <person name="Medema M.H."/>
            <person name="Devos D.P."/>
            <person name="Kaster A.-K."/>
            <person name="Ovreas L."/>
            <person name="Rohde M."/>
            <person name="Galperin M.Y."/>
            <person name="Jogler C."/>
        </authorList>
    </citation>
    <scope>NUCLEOTIDE SEQUENCE [LARGE SCALE GENOMIC DNA]</scope>
    <source>
        <strain evidence="16 17">I41</strain>
    </source>
</reference>
<dbReference type="Proteomes" id="UP000317909">
    <property type="component" value="Chromosome"/>
</dbReference>
<keyword evidence="6" id="KW-0963">Cytoplasm</keyword>
<keyword evidence="13" id="KW-0547">Nucleotide-binding</keyword>
<gene>
    <name evidence="16" type="primary">sthA</name>
    <name evidence="16" type="ORF">I41_29680</name>
</gene>
<dbReference type="KEGG" id="llh:I41_29680"/>
<organism evidence="16 17">
    <name type="scientific">Lacipirellula limnantheis</name>
    <dbReference type="NCBI Taxonomy" id="2528024"/>
    <lineage>
        <taxon>Bacteria</taxon>
        <taxon>Pseudomonadati</taxon>
        <taxon>Planctomycetota</taxon>
        <taxon>Planctomycetia</taxon>
        <taxon>Pirellulales</taxon>
        <taxon>Lacipirellulaceae</taxon>
        <taxon>Lacipirellula</taxon>
    </lineage>
</organism>
<evidence type="ECO:0000256" key="12">
    <source>
        <dbReference type="ARBA" id="ARBA00031183"/>
    </source>
</evidence>
<dbReference type="PRINTS" id="PR00411">
    <property type="entry name" value="PNDRDTASEI"/>
</dbReference>
<evidence type="ECO:0000256" key="6">
    <source>
        <dbReference type="ARBA" id="ARBA00022490"/>
    </source>
</evidence>